<evidence type="ECO:0000313" key="2">
    <source>
        <dbReference type="Proteomes" id="UP001434883"/>
    </source>
</evidence>
<accession>A0ABV0Q6N8</accession>
<proteinExistence type="predicted"/>
<organism evidence="1 2">
    <name type="scientific">Xenoophorus captivus</name>
    <dbReference type="NCBI Taxonomy" id="1517983"/>
    <lineage>
        <taxon>Eukaryota</taxon>
        <taxon>Metazoa</taxon>
        <taxon>Chordata</taxon>
        <taxon>Craniata</taxon>
        <taxon>Vertebrata</taxon>
        <taxon>Euteleostomi</taxon>
        <taxon>Actinopterygii</taxon>
        <taxon>Neopterygii</taxon>
        <taxon>Teleostei</taxon>
        <taxon>Neoteleostei</taxon>
        <taxon>Acanthomorphata</taxon>
        <taxon>Ovalentaria</taxon>
        <taxon>Atherinomorphae</taxon>
        <taxon>Cyprinodontiformes</taxon>
        <taxon>Goodeidae</taxon>
        <taxon>Xenoophorus</taxon>
    </lineage>
</organism>
<dbReference type="Proteomes" id="UP001434883">
    <property type="component" value="Unassembled WGS sequence"/>
</dbReference>
<reference evidence="1 2" key="1">
    <citation type="submission" date="2021-06" db="EMBL/GenBank/DDBJ databases">
        <authorList>
            <person name="Palmer J.M."/>
        </authorList>
    </citation>
    <scope>NUCLEOTIDE SEQUENCE [LARGE SCALE GENOMIC DNA]</scope>
    <source>
        <strain evidence="1 2">XC_2019</strain>
        <tissue evidence="1">Muscle</tissue>
    </source>
</reference>
<evidence type="ECO:0000313" key="1">
    <source>
        <dbReference type="EMBL" id="MEQ2191463.1"/>
    </source>
</evidence>
<name>A0ABV0Q6N8_9TELE</name>
<protein>
    <submittedName>
        <fullName evidence="1">Uncharacterized protein</fullName>
    </submittedName>
</protein>
<keyword evidence="2" id="KW-1185">Reference proteome</keyword>
<comment type="caution">
    <text evidence="1">The sequence shown here is derived from an EMBL/GenBank/DDBJ whole genome shotgun (WGS) entry which is preliminary data.</text>
</comment>
<dbReference type="EMBL" id="JAHRIN010000817">
    <property type="protein sequence ID" value="MEQ2191463.1"/>
    <property type="molecule type" value="Genomic_DNA"/>
</dbReference>
<gene>
    <name evidence="1" type="ORF">XENOCAPTIV_029033</name>
</gene>
<sequence>MSFIKYELRIDPEGSICCSGSAYSRKARLPFLIRQEAQSGGETTGRGALPLVYSHNVISSERTHIMVKHVCSVHGFAEHALRVGVYMMRPLISAASQLN</sequence>